<dbReference type="STRING" id="1073089.A0A1L9S101"/>
<dbReference type="InterPro" id="IPR000683">
    <property type="entry name" value="Gfo/Idh/MocA-like_OxRdtase_N"/>
</dbReference>
<dbReference type="Gene3D" id="3.40.50.720">
    <property type="entry name" value="NAD(P)-binding Rossmann-like Domain"/>
    <property type="match status" value="1"/>
</dbReference>
<dbReference type="InterPro" id="IPR036291">
    <property type="entry name" value="NAD(P)-bd_dom_sf"/>
</dbReference>
<dbReference type="OrthoDB" id="64915at2759"/>
<dbReference type="GeneID" id="63752830"/>
<dbReference type="PANTHER" id="PTHR43377">
    <property type="entry name" value="BILIVERDIN REDUCTASE A"/>
    <property type="match status" value="1"/>
</dbReference>
<protein>
    <recommendedName>
        <fullName evidence="5">Gfo/Idh/MocA-like oxidoreductase N-terminal domain-containing protein</fullName>
    </recommendedName>
</protein>
<dbReference type="RefSeq" id="XP_040694521.1">
    <property type="nucleotide sequence ID" value="XM_040836982.1"/>
</dbReference>
<dbReference type="Proteomes" id="UP000184383">
    <property type="component" value="Unassembled WGS sequence"/>
</dbReference>
<feature type="domain" description="Gfo/Idh/MocA-like oxidoreductase N-terminal" evidence="1">
    <location>
        <begin position="27"/>
        <end position="154"/>
    </location>
</feature>
<feature type="domain" description="Gfo/Idh/MocA-like oxidoreductase C-terminal" evidence="2">
    <location>
        <begin position="178"/>
        <end position="240"/>
    </location>
</feature>
<dbReference type="AlphaFoldDB" id="A0A1L9S101"/>
<dbReference type="SUPFAM" id="SSF55347">
    <property type="entry name" value="Glyceraldehyde-3-phosphate dehydrogenase-like, C-terminal domain"/>
    <property type="match status" value="1"/>
</dbReference>
<dbReference type="InterPro" id="IPR051450">
    <property type="entry name" value="Gfo/Idh/MocA_Oxidoreductases"/>
</dbReference>
<evidence type="ECO:0008006" key="5">
    <source>
        <dbReference type="Google" id="ProtNLM"/>
    </source>
</evidence>
<gene>
    <name evidence="3" type="ORF">ASPWEDRAFT_47574</name>
</gene>
<dbReference type="EMBL" id="KV878209">
    <property type="protein sequence ID" value="OJJ40845.1"/>
    <property type="molecule type" value="Genomic_DNA"/>
</dbReference>
<dbReference type="VEuPathDB" id="FungiDB:ASPWEDRAFT_47574"/>
<dbReference type="Gene3D" id="3.30.360.10">
    <property type="entry name" value="Dihydrodipicolinate Reductase, domain 2"/>
    <property type="match status" value="2"/>
</dbReference>
<dbReference type="PANTHER" id="PTHR43377:SF12">
    <property type="entry name" value="BINDING ROSSMANN FOLD OXIDOREDUCTASE, PUTATIVE (AFU_ORTHOLOGUE AFUA_3G11840)-RELATED"/>
    <property type="match status" value="1"/>
</dbReference>
<dbReference type="GO" id="GO:0000166">
    <property type="term" value="F:nucleotide binding"/>
    <property type="evidence" value="ECO:0007669"/>
    <property type="project" value="InterPro"/>
</dbReference>
<evidence type="ECO:0000259" key="2">
    <source>
        <dbReference type="Pfam" id="PF02894"/>
    </source>
</evidence>
<keyword evidence="4" id="KW-1185">Reference proteome</keyword>
<organism evidence="3 4">
    <name type="scientific">Aspergillus wentii DTO 134E9</name>
    <dbReference type="NCBI Taxonomy" id="1073089"/>
    <lineage>
        <taxon>Eukaryota</taxon>
        <taxon>Fungi</taxon>
        <taxon>Dikarya</taxon>
        <taxon>Ascomycota</taxon>
        <taxon>Pezizomycotina</taxon>
        <taxon>Eurotiomycetes</taxon>
        <taxon>Eurotiomycetidae</taxon>
        <taxon>Eurotiales</taxon>
        <taxon>Aspergillaceae</taxon>
        <taxon>Aspergillus</taxon>
        <taxon>Aspergillus subgen. Cremei</taxon>
    </lineage>
</organism>
<evidence type="ECO:0000313" key="4">
    <source>
        <dbReference type="Proteomes" id="UP000184383"/>
    </source>
</evidence>
<dbReference type="Pfam" id="PF02894">
    <property type="entry name" value="GFO_IDH_MocA_C"/>
    <property type="match status" value="1"/>
</dbReference>
<dbReference type="Pfam" id="PF01408">
    <property type="entry name" value="GFO_IDH_MocA"/>
    <property type="match status" value="1"/>
</dbReference>
<evidence type="ECO:0000259" key="1">
    <source>
        <dbReference type="Pfam" id="PF01408"/>
    </source>
</evidence>
<reference evidence="4" key="1">
    <citation type="journal article" date="2017" name="Genome Biol.">
        <title>Comparative genomics reveals high biological diversity and specific adaptations in the industrially and medically important fungal genus Aspergillus.</title>
        <authorList>
            <person name="de Vries R.P."/>
            <person name="Riley R."/>
            <person name="Wiebenga A."/>
            <person name="Aguilar-Osorio G."/>
            <person name="Amillis S."/>
            <person name="Uchima C.A."/>
            <person name="Anderluh G."/>
            <person name="Asadollahi M."/>
            <person name="Askin M."/>
            <person name="Barry K."/>
            <person name="Battaglia E."/>
            <person name="Bayram O."/>
            <person name="Benocci T."/>
            <person name="Braus-Stromeyer S.A."/>
            <person name="Caldana C."/>
            <person name="Canovas D."/>
            <person name="Cerqueira G.C."/>
            <person name="Chen F."/>
            <person name="Chen W."/>
            <person name="Choi C."/>
            <person name="Clum A."/>
            <person name="Dos Santos R.A."/>
            <person name="Damasio A.R."/>
            <person name="Diallinas G."/>
            <person name="Emri T."/>
            <person name="Fekete E."/>
            <person name="Flipphi M."/>
            <person name="Freyberg S."/>
            <person name="Gallo A."/>
            <person name="Gournas C."/>
            <person name="Habgood R."/>
            <person name="Hainaut M."/>
            <person name="Harispe M.L."/>
            <person name="Henrissat B."/>
            <person name="Hilden K.S."/>
            <person name="Hope R."/>
            <person name="Hossain A."/>
            <person name="Karabika E."/>
            <person name="Karaffa L."/>
            <person name="Karanyi Z."/>
            <person name="Krasevec N."/>
            <person name="Kuo A."/>
            <person name="Kusch H."/>
            <person name="LaButti K."/>
            <person name="Lagendijk E.L."/>
            <person name="Lapidus A."/>
            <person name="Levasseur A."/>
            <person name="Lindquist E."/>
            <person name="Lipzen A."/>
            <person name="Logrieco A.F."/>
            <person name="MacCabe A."/>
            <person name="Maekelae M.R."/>
            <person name="Malavazi I."/>
            <person name="Melin P."/>
            <person name="Meyer V."/>
            <person name="Mielnichuk N."/>
            <person name="Miskei M."/>
            <person name="Molnar A.P."/>
            <person name="Mule G."/>
            <person name="Ngan C.Y."/>
            <person name="Orejas M."/>
            <person name="Orosz E."/>
            <person name="Ouedraogo J.P."/>
            <person name="Overkamp K.M."/>
            <person name="Park H.-S."/>
            <person name="Perrone G."/>
            <person name="Piumi F."/>
            <person name="Punt P.J."/>
            <person name="Ram A.F."/>
            <person name="Ramon A."/>
            <person name="Rauscher S."/>
            <person name="Record E."/>
            <person name="Riano-Pachon D.M."/>
            <person name="Robert V."/>
            <person name="Roehrig J."/>
            <person name="Ruller R."/>
            <person name="Salamov A."/>
            <person name="Salih N.S."/>
            <person name="Samson R.A."/>
            <person name="Sandor E."/>
            <person name="Sanguinetti M."/>
            <person name="Schuetze T."/>
            <person name="Sepcic K."/>
            <person name="Shelest E."/>
            <person name="Sherlock G."/>
            <person name="Sophianopoulou V."/>
            <person name="Squina F.M."/>
            <person name="Sun H."/>
            <person name="Susca A."/>
            <person name="Todd R.B."/>
            <person name="Tsang A."/>
            <person name="Unkles S.E."/>
            <person name="van de Wiele N."/>
            <person name="van Rossen-Uffink D."/>
            <person name="Oliveira J.V."/>
            <person name="Vesth T.C."/>
            <person name="Visser J."/>
            <person name="Yu J.-H."/>
            <person name="Zhou M."/>
            <person name="Andersen M.R."/>
            <person name="Archer D.B."/>
            <person name="Baker S.E."/>
            <person name="Benoit I."/>
            <person name="Brakhage A.A."/>
            <person name="Braus G.H."/>
            <person name="Fischer R."/>
            <person name="Frisvad J.C."/>
            <person name="Goldman G.H."/>
            <person name="Houbraken J."/>
            <person name="Oakley B."/>
            <person name="Pocsi I."/>
            <person name="Scazzocchio C."/>
            <person name="Seiboth B."/>
            <person name="vanKuyk P.A."/>
            <person name="Wortman J."/>
            <person name="Dyer P.S."/>
            <person name="Grigoriev I.V."/>
        </authorList>
    </citation>
    <scope>NUCLEOTIDE SEQUENCE [LARGE SCALE GENOMIC DNA]</scope>
    <source>
        <strain evidence="4">DTO 134E9</strain>
    </source>
</reference>
<sequence>MQIYSSYESSRFSHERCWSIKDPPRLILVGAGSRGTSLARAVVHATNGHLAAVADPNPYRRRQLGRQYIWGVESAKEGEEFTDWVEFREWEVERRKRESAGENVGKGVDGVVVCVMDSLHREVLEGLAPLGLHVMCEKPLATSLDDCVGIYESVLGEKSVLFAIGHVMRYSPQNMLLKKLVEDEAVGDVVSIEHTENVGWWHFAHSYVRGNWRKTSTSGPTLLTKSCHDIDFLMWLMCNSQRNKQPHLPSTVASFGSLRQFRRARKPVEAGNATNCMSCPIENSCHYSAQKIYWEQGIMAGLGGWPVDVVVPDIEDLLDEGGLKGAREGLNRKLAEDYTEDTPAAEVEGRQWYGRCVFESDNDVCDDQTVNINWDDDPLPNAGLKGRGMKSATFHMTAFTQGVCTKRTRVFGTKGEIEASGKSVKVHDFISGETKEHPPMLTAGGHSGGDHGLMAQFVLAIDAIKNKSMSIEEAQNQYIGCTPADIFRSHAMVFAAEDARTTRRIVDWNEWWKDNVKSESLR</sequence>
<dbReference type="InterPro" id="IPR004104">
    <property type="entry name" value="Gfo/Idh/MocA-like_OxRdtase_C"/>
</dbReference>
<dbReference type="SUPFAM" id="SSF51735">
    <property type="entry name" value="NAD(P)-binding Rossmann-fold domains"/>
    <property type="match status" value="1"/>
</dbReference>
<proteinExistence type="predicted"/>
<evidence type="ECO:0000313" key="3">
    <source>
        <dbReference type="EMBL" id="OJJ40845.1"/>
    </source>
</evidence>
<accession>A0A1L9S101</accession>
<name>A0A1L9S101_ASPWE</name>